<reference evidence="4 5" key="1">
    <citation type="submission" date="2017-02" db="EMBL/GenBank/DDBJ databases">
        <authorList>
            <person name="Peterson S.W."/>
        </authorList>
    </citation>
    <scope>NUCLEOTIDE SEQUENCE [LARGE SCALE GENOMIC DNA]</scope>
    <source>
        <strain evidence="4 5">SRS1_H2-8</strain>
    </source>
</reference>
<feature type="region of interest" description="Disordered" evidence="2">
    <location>
        <begin position="1"/>
        <end position="22"/>
    </location>
</feature>
<dbReference type="Proteomes" id="UP000239563">
    <property type="component" value="Chromosome III"/>
</dbReference>
<feature type="domain" description="Zn(2)-C6 fungal-type" evidence="3">
    <location>
        <begin position="24"/>
        <end position="67"/>
    </location>
</feature>
<dbReference type="AlphaFoldDB" id="A0A2N8UAU1"/>
<dbReference type="PANTHER" id="PTHR31668:SF30">
    <property type="entry name" value="ZN(II)2CYS6 TRANSCRIPTION FACTOR (EUROFUNG)"/>
    <property type="match status" value="1"/>
</dbReference>
<name>A0A2N8UAU1_9BASI</name>
<dbReference type="InterPro" id="IPR001138">
    <property type="entry name" value="Zn2Cys6_DnaBD"/>
</dbReference>
<evidence type="ECO:0000313" key="5">
    <source>
        <dbReference type="Proteomes" id="UP000239563"/>
    </source>
</evidence>
<accession>A0A2N8UAU1</accession>
<evidence type="ECO:0000259" key="3">
    <source>
        <dbReference type="PROSITE" id="PS50048"/>
    </source>
</evidence>
<keyword evidence="1" id="KW-0539">Nucleus</keyword>
<evidence type="ECO:0000313" key="4">
    <source>
        <dbReference type="EMBL" id="SJX62135.1"/>
    </source>
</evidence>
<dbReference type="InterPro" id="IPR050797">
    <property type="entry name" value="Carb_Metab_Trans_Reg"/>
</dbReference>
<dbReference type="PANTHER" id="PTHR31668">
    <property type="entry name" value="GLUCOSE TRANSPORT TRANSCRIPTION REGULATOR RGT1-RELATED-RELATED"/>
    <property type="match status" value="1"/>
</dbReference>
<protein>
    <recommendedName>
        <fullName evidence="3">Zn(2)-C6 fungal-type domain-containing protein</fullName>
    </recommendedName>
</protein>
<dbReference type="CDD" id="cd00067">
    <property type="entry name" value="GAL4"/>
    <property type="match status" value="1"/>
</dbReference>
<dbReference type="GO" id="GO:0008270">
    <property type="term" value="F:zinc ion binding"/>
    <property type="evidence" value="ECO:0007669"/>
    <property type="project" value="InterPro"/>
</dbReference>
<organism evidence="4 5">
    <name type="scientific">Sporisorium reilianum f. sp. reilianum</name>
    <dbReference type="NCBI Taxonomy" id="72559"/>
    <lineage>
        <taxon>Eukaryota</taxon>
        <taxon>Fungi</taxon>
        <taxon>Dikarya</taxon>
        <taxon>Basidiomycota</taxon>
        <taxon>Ustilaginomycotina</taxon>
        <taxon>Ustilaginomycetes</taxon>
        <taxon>Ustilaginales</taxon>
        <taxon>Ustilaginaceae</taxon>
        <taxon>Sporisorium</taxon>
    </lineage>
</organism>
<gene>
    <name evidence="4" type="ORF">SRS1_12984</name>
</gene>
<dbReference type="EMBL" id="LT795056">
    <property type="protein sequence ID" value="SJX62135.1"/>
    <property type="molecule type" value="Genomic_DNA"/>
</dbReference>
<dbReference type="PROSITE" id="PS50048">
    <property type="entry name" value="ZN2_CY6_FUNGAL_2"/>
    <property type="match status" value="1"/>
</dbReference>
<feature type="region of interest" description="Disordered" evidence="2">
    <location>
        <begin position="775"/>
        <end position="800"/>
    </location>
</feature>
<dbReference type="SUPFAM" id="SSF57701">
    <property type="entry name" value="Zn2/Cys6 DNA-binding domain"/>
    <property type="match status" value="1"/>
</dbReference>
<evidence type="ECO:0000256" key="1">
    <source>
        <dbReference type="ARBA" id="ARBA00023242"/>
    </source>
</evidence>
<feature type="region of interest" description="Disordered" evidence="2">
    <location>
        <begin position="76"/>
        <end position="151"/>
    </location>
</feature>
<dbReference type="GO" id="GO:0000981">
    <property type="term" value="F:DNA-binding transcription factor activity, RNA polymerase II-specific"/>
    <property type="evidence" value="ECO:0007669"/>
    <property type="project" value="InterPro"/>
</dbReference>
<sequence length="867" mass="94419">MRQALDGASPSSTTARKRPLAKRSCLKCREKKTRCELPDIFVDSSKSPLPSDKCCHRCKALDIECIVWDGDRKRKPKLNLSHESSTPRASAERRAASSSSQSPAKVVEGTSEADSRNFGAGAAARSEATNASGHRRNDSNSSRDSTHNADAEQLAASDLSHAQHLLISRQKTWKAMSRTLHALIERLNRERRYSSYLQLRIDAPPSTPDMATFLSPARALQLDAQLQDYLVGHPYLPSLSTLQRKQAQSPTRPRALLIATMTLLGLKSTEDELYSSDVRTLSSYVDRLGAQLLFSSPRDIHLVMALELLLAHEPGLVGTAASQFEPEGRGFGLASEALLTCAIKVAKELKLDEGLALARHTPASLAHLSLWCCLKTWDAVYAFLDGKVMILQDLHDDFAAGVRRALFCVDDDGHSLPPPPRLEDANGSTAHSFQEMRTFCAEAERKLGRDGILRSAGRTVLSIRIQAACRVFDSLRKLQETLSDADLTLEQRHERISNITTQAYDGILALRNDSFEDLGFYAGQRLVRLWEQLLHIECAFFCGLYGSYATSALFSGKIDGAVDPQDLTRSIRFRLGPAERIAEVGRFGLEVSRTLLATVAQMDRQPALRGQGRRPGSSSSRYLCRLPTLLVCAMTVHAARRCLESVAFVLVAWAHNSADALSAATLMEAAAQQVRHLAPTSSNENAYTIARVSADYIDEMVETSRLWQVYYRVYRPVSSVKLNQASGAAAAGNDVNPRRGQDSNGEEAAVSPRPSAPSQATAMDFLASAAEAAQVSGSRPGLADGPLPAPRQGGTGETCVDSSTAQQVVAAGPPLPWNVQAPGFQQPTSTTSGTQLSSHAQLVDADFYNACLPFDLEAFLEDVDQLF</sequence>
<proteinExistence type="predicted"/>
<feature type="region of interest" description="Disordered" evidence="2">
    <location>
        <begin position="726"/>
        <end position="759"/>
    </location>
</feature>
<dbReference type="InterPro" id="IPR036864">
    <property type="entry name" value="Zn2-C6_fun-type_DNA-bd_sf"/>
</dbReference>
<evidence type="ECO:0000256" key="2">
    <source>
        <dbReference type="SAM" id="MobiDB-lite"/>
    </source>
</evidence>